<dbReference type="SUPFAM" id="SSF53756">
    <property type="entry name" value="UDP-Glycosyltransferase/glycogen phosphorylase"/>
    <property type="match status" value="1"/>
</dbReference>
<dbReference type="CDD" id="cd03808">
    <property type="entry name" value="GT4_CapM-like"/>
    <property type="match status" value="1"/>
</dbReference>
<sequence length="391" mass="43856">MKILFIGTGVSSVLGFRRTLMERLLADGHEVFALVDRFSADEEAKVTRMGVVPLRYTRENAGFEANNIISCFFRMVGIIRDIRPDTVFSYFAKPVVVGTWAAAWCGVRRRIGMLEGLGYYFSECHGRASGKRRLIKWVQLGLFHLSVPLLDKLVLLNPDDRQDLVDRYKVRARNVFVLGGIGLRLDDFPYTRPVTEPVSFIFVGRLLREKGINNYLDAAEAISAMYPGVRFVVLGRFDARRTEGVDPERFKDLVKRGVILFPGKVDNVNEWLSNASVFVLPSFYREGVPRSTQEAMSVGRPVITTDSPGCRETVIDGENGFLVPPDDTPALVAAMTHFIEHPAAIVAMGERSRELAVSRFDADRVDALLIRQIMDIEEPRSTATQGADHVR</sequence>
<proteinExistence type="predicted"/>
<dbReference type="Pfam" id="PF13692">
    <property type="entry name" value="Glyco_trans_1_4"/>
    <property type="match status" value="1"/>
</dbReference>
<organism evidence="1 2">
    <name type="scientific">Halomonas kalidii</name>
    <dbReference type="NCBI Taxonomy" id="3043293"/>
    <lineage>
        <taxon>Bacteria</taxon>
        <taxon>Pseudomonadati</taxon>
        <taxon>Pseudomonadota</taxon>
        <taxon>Gammaproteobacteria</taxon>
        <taxon>Oceanospirillales</taxon>
        <taxon>Halomonadaceae</taxon>
        <taxon>Halomonas</taxon>
    </lineage>
</organism>
<evidence type="ECO:0000313" key="1">
    <source>
        <dbReference type="EMBL" id="MDI5934371.1"/>
    </source>
</evidence>
<dbReference type="Proteomes" id="UP001244242">
    <property type="component" value="Unassembled WGS sequence"/>
</dbReference>
<protein>
    <submittedName>
        <fullName evidence="1">Glycosyltransferase family 4 protein</fullName>
    </submittedName>
</protein>
<accession>A0ABT6VNN5</accession>
<name>A0ABT6VNN5_9GAMM</name>
<evidence type="ECO:0000313" key="2">
    <source>
        <dbReference type="Proteomes" id="UP001244242"/>
    </source>
</evidence>
<reference evidence="1 2" key="1">
    <citation type="submission" date="2023-04" db="EMBL/GenBank/DDBJ databases">
        <title>Halomonas strains isolated from rhizosphere soil.</title>
        <authorList>
            <person name="Xu L."/>
            <person name="Sun J.-Q."/>
        </authorList>
    </citation>
    <scope>NUCLEOTIDE SEQUENCE [LARGE SCALE GENOMIC DNA]</scope>
    <source>
        <strain evidence="1 2">LN1S58</strain>
    </source>
</reference>
<dbReference type="PANTHER" id="PTHR12526">
    <property type="entry name" value="GLYCOSYLTRANSFERASE"/>
    <property type="match status" value="1"/>
</dbReference>
<dbReference type="Gene3D" id="3.40.50.2000">
    <property type="entry name" value="Glycogen Phosphorylase B"/>
    <property type="match status" value="2"/>
</dbReference>
<dbReference type="EMBL" id="JASCQO010000035">
    <property type="protein sequence ID" value="MDI5934371.1"/>
    <property type="molecule type" value="Genomic_DNA"/>
</dbReference>
<gene>
    <name evidence="1" type="ORF">QLQ84_11295</name>
</gene>
<keyword evidence="2" id="KW-1185">Reference proteome</keyword>
<dbReference type="RefSeq" id="WP_282721830.1">
    <property type="nucleotide sequence ID" value="NZ_JASCQO010000035.1"/>
</dbReference>
<comment type="caution">
    <text evidence="1">The sequence shown here is derived from an EMBL/GenBank/DDBJ whole genome shotgun (WGS) entry which is preliminary data.</text>
</comment>
<dbReference type="PANTHER" id="PTHR12526:SF638">
    <property type="entry name" value="SPORE COAT PROTEIN SA"/>
    <property type="match status" value="1"/>
</dbReference>